<dbReference type="GO" id="GO:0001731">
    <property type="term" value="P:formation of translation preinitiation complex"/>
    <property type="evidence" value="ECO:0007669"/>
    <property type="project" value="TreeGrafter"/>
</dbReference>
<evidence type="ECO:0000313" key="9">
    <source>
        <dbReference type="Proteomes" id="UP000009131"/>
    </source>
</evidence>
<organism evidence="8 9">
    <name type="scientific">Mixia osmundae (strain CBS 9802 / IAM 14324 / JCM 22182 / KY 12970)</name>
    <dbReference type="NCBI Taxonomy" id="764103"/>
    <lineage>
        <taxon>Eukaryota</taxon>
        <taxon>Fungi</taxon>
        <taxon>Dikarya</taxon>
        <taxon>Basidiomycota</taxon>
        <taxon>Pucciniomycotina</taxon>
        <taxon>Mixiomycetes</taxon>
        <taxon>Mixiales</taxon>
        <taxon>Mixiaceae</taxon>
        <taxon>Mixia</taxon>
    </lineage>
</organism>
<dbReference type="InterPro" id="IPR015947">
    <property type="entry name" value="PUA-like_sf"/>
</dbReference>
<dbReference type="CDD" id="cd11609">
    <property type="entry name" value="MCT1_N"/>
    <property type="match status" value="1"/>
</dbReference>
<dbReference type="InterPro" id="IPR004521">
    <property type="entry name" value="Uncharacterised_CHP00451"/>
</dbReference>
<dbReference type="HOGENOM" id="CLU_090468_0_1_1"/>
<dbReference type="RefSeq" id="XP_014568673.1">
    <property type="nucleotide sequence ID" value="XM_014713187.1"/>
</dbReference>
<dbReference type="Gene3D" id="3.10.400.20">
    <property type="match status" value="1"/>
</dbReference>
<dbReference type="PIRSF" id="PIRSF005067">
    <property type="entry name" value="Tma_RNA-bind_prd"/>
    <property type="match status" value="1"/>
</dbReference>
<dbReference type="InParanoid" id="G7E9X3"/>
<evidence type="ECO:0000259" key="7">
    <source>
        <dbReference type="SMART" id="SM00359"/>
    </source>
</evidence>
<dbReference type="GO" id="GO:0003723">
    <property type="term" value="F:RNA binding"/>
    <property type="evidence" value="ECO:0007669"/>
    <property type="project" value="InterPro"/>
</dbReference>
<dbReference type="GO" id="GO:0005737">
    <property type="term" value="C:cytoplasm"/>
    <property type="evidence" value="ECO:0007669"/>
    <property type="project" value="UniProtKB-SubCell"/>
</dbReference>
<dbReference type="InterPro" id="IPR041366">
    <property type="entry name" value="Pre-PUA"/>
</dbReference>
<dbReference type="FunFam" id="3.10.400.20:FF:000001">
    <property type="entry name" value="Malignant T-cell-amplified sequence 1"/>
    <property type="match status" value="1"/>
</dbReference>
<dbReference type="SUPFAM" id="SSF88697">
    <property type="entry name" value="PUA domain-like"/>
    <property type="match status" value="1"/>
</dbReference>
<name>G7E9X3_MIXOS</name>
<comment type="similarity">
    <text evidence="4 6">Belongs to the TMA20 family.</text>
</comment>
<evidence type="ECO:0000256" key="6">
    <source>
        <dbReference type="PIRNR" id="PIRNR005067"/>
    </source>
</evidence>
<dbReference type="NCBIfam" id="TIGR00451">
    <property type="entry name" value="unchar_dom_2"/>
    <property type="match status" value="1"/>
</dbReference>
<dbReference type="InterPro" id="IPR002478">
    <property type="entry name" value="PUA"/>
</dbReference>
<evidence type="ECO:0000256" key="4">
    <source>
        <dbReference type="ARBA" id="ARBA00061046"/>
    </source>
</evidence>
<gene>
    <name evidence="8" type="primary">Mo06141</name>
    <name evidence="8" type="ORF">E5Q_06141</name>
</gene>
<protein>
    <recommendedName>
        <fullName evidence="5 6">Translation machinery-associated protein 20</fullName>
    </recommendedName>
</protein>
<dbReference type="PANTHER" id="PTHR22798">
    <property type="entry name" value="MCT-1 PROTEIN"/>
    <property type="match status" value="1"/>
</dbReference>
<dbReference type="eggNOG" id="KOG2523">
    <property type="taxonomic scope" value="Eukaryota"/>
</dbReference>
<dbReference type="Pfam" id="PF17832">
    <property type="entry name" value="Pre-PUA"/>
    <property type="match status" value="1"/>
</dbReference>
<dbReference type="PROSITE" id="PS50890">
    <property type="entry name" value="PUA"/>
    <property type="match status" value="1"/>
</dbReference>
<keyword evidence="2 6" id="KW-0963">Cytoplasm</keyword>
<evidence type="ECO:0000313" key="8">
    <source>
        <dbReference type="EMBL" id="GAA99442.1"/>
    </source>
</evidence>
<keyword evidence="9" id="KW-1185">Reference proteome</keyword>
<feature type="domain" description="PUA" evidence="7">
    <location>
        <begin position="106"/>
        <end position="185"/>
    </location>
</feature>
<evidence type="ECO:0000256" key="1">
    <source>
        <dbReference type="ARBA" id="ARBA00004496"/>
    </source>
</evidence>
<evidence type="ECO:0000256" key="2">
    <source>
        <dbReference type="ARBA" id="ARBA00022490"/>
    </source>
</evidence>
<proteinExistence type="inferred from homology"/>
<dbReference type="EMBL" id="BABT02000220">
    <property type="protein sequence ID" value="GAA99442.1"/>
    <property type="molecule type" value="Genomic_DNA"/>
</dbReference>
<evidence type="ECO:0000256" key="5">
    <source>
        <dbReference type="ARBA" id="ARBA00070056"/>
    </source>
</evidence>
<accession>G7E9X3</accession>
<evidence type="ECO:0000256" key="3">
    <source>
        <dbReference type="ARBA" id="ARBA00060251"/>
    </source>
</evidence>
<dbReference type="AlphaFoldDB" id="G7E9X3"/>
<dbReference type="STRING" id="764103.G7E9X3"/>
<dbReference type="PANTHER" id="PTHR22798:SF0">
    <property type="entry name" value="MALIGNANT T-CELL-AMPLIFIED SEQUENCE 1"/>
    <property type="match status" value="1"/>
</dbReference>
<comment type="function">
    <text evidence="3 6">Involved in translation.</text>
</comment>
<sequence>MFKKFTPKEDIATSTKVKSSVQRNIRAKLLEQMPHLGDAVAPKEGSDQERILLEELWPKKDDLTLVKCREHVSLLVKDGEPLFFQHFDGPYYPTLKLLHRYPQILPRVQVDRGAIKFVLAGANIMCPGLTSKGASLPDSIPADRAVGIFAQGKEHACAIGLMKMSTDEIRSINKGHGIESVHYLADDLWSVSTL</sequence>
<reference evidence="8 9" key="1">
    <citation type="journal article" date="2011" name="J. Gen. Appl. Microbiol.">
        <title>Draft genome sequencing of the enigmatic basidiomycete Mixia osmundae.</title>
        <authorList>
            <person name="Nishida H."/>
            <person name="Nagatsuka Y."/>
            <person name="Sugiyama J."/>
        </authorList>
    </citation>
    <scope>NUCLEOTIDE SEQUENCE [LARGE SCALE GENOMIC DNA]</scope>
    <source>
        <strain evidence="9">CBS 9802 / IAM 14324 / JCM 22182 / KY 12970</strain>
    </source>
</reference>
<dbReference type="Pfam" id="PF01472">
    <property type="entry name" value="PUA"/>
    <property type="match status" value="1"/>
</dbReference>
<dbReference type="FunCoup" id="G7E9X3">
    <property type="interactions" value="223"/>
</dbReference>
<comment type="caution">
    <text evidence="8">The sequence shown here is derived from an EMBL/GenBank/DDBJ whole genome shotgun (WGS) entry which is preliminary data.</text>
</comment>
<dbReference type="SMART" id="SM00359">
    <property type="entry name" value="PUA"/>
    <property type="match status" value="1"/>
</dbReference>
<dbReference type="CDD" id="cd21155">
    <property type="entry name" value="PUA_MCTS-1-like"/>
    <property type="match status" value="1"/>
</dbReference>
<dbReference type="OMA" id="GVENIHY"/>
<comment type="subcellular location">
    <subcellularLocation>
        <location evidence="1 6">Cytoplasm</location>
    </subcellularLocation>
</comment>
<dbReference type="Proteomes" id="UP000009131">
    <property type="component" value="Unassembled WGS sequence"/>
</dbReference>
<dbReference type="OrthoDB" id="10249667at2759"/>
<reference evidence="8 9" key="2">
    <citation type="journal article" date="2012" name="Open Biol.">
        <title>Characteristics of nucleosomes and linker DNA regions on the genome of the basidiomycete Mixia osmundae revealed by mono- and dinucleosome mapping.</title>
        <authorList>
            <person name="Nishida H."/>
            <person name="Kondo S."/>
            <person name="Matsumoto T."/>
            <person name="Suzuki Y."/>
            <person name="Yoshikawa H."/>
            <person name="Taylor T.D."/>
            <person name="Sugiyama J."/>
        </authorList>
    </citation>
    <scope>NUCLEOTIDE SEQUENCE [LARGE SCALE GENOMIC DNA]</scope>
    <source>
        <strain evidence="9">CBS 9802 / IAM 14324 / JCM 22182 / KY 12970</strain>
    </source>
</reference>
<dbReference type="InterPro" id="IPR016437">
    <property type="entry name" value="MCT-1/Tma20"/>
</dbReference>